<sequence>MASFDKPPQTTASAVGLLRTLARDEQKKLAQLRAAGGAADDIAAAETRVRDLTAKLSAAASVGGGAAARARQVGGDGTEVHVGAAMTDAELAAARRARPDEAPTGACAACGAQTARSARTGRISSFFCSAACQKRGWRAHLERARAADAAERARRRRDVKDAAAAAREAEATRRRVEKDTAYDMDCLGVIRGGCAATDCPAYVQKRGAPRSVRPRARADGSIEDGVWAWNRVDHLVCARCGAPAGAHADVTQEVEARHRGRVASKPAAWPRRSLGAAADAPVGRAGRAVQRGAAASDSSGSESDSDATVELAG</sequence>
<dbReference type="Proteomes" id="UP000789595">
    <property type="component" value="Unassembled WGS sequence"/>
</dbReference>
<name>A0A8J2X341_9STRA</name>
<comment type="caution">
    <text evidence="2">The sequence shown here is derived from an EMBL/GenBank/DDBJ whole genome shotgun (WGS) entry which is preliminary data.</text>
</comment>
<protein>
    <submittedName>
        <fullName evidence="2">Uncharacterized protein</fullName>
    </submittedName>
</protein>
<feature type="compositionally biased region" description="Low complexity" evidence="1">
    <location>
        <begin position="280"/>
        <end position="302"/>
    </location>
</feature>
<proteinExistence type="predicted"/>
<evidence type="ECO:0000256" key="1">
    <source>
        <dbReference type="SAM" id="MobiDB-lite"/>
    </source>
</evidence>
<dbReference type="AlphaFoldDB" id="A0A8J2X341"/>
<feature type="region of interest" description="Disordered" evidence="1">
    <location>
        <begin position="256"/>
        <end position="313"/>
    </location>
</feature>
<evidence type="ECO:0000313" key="3">
    <source>
        <dbReference type="Proteomes" id="UP000789595"/>
    </source>
</evidence>
<accession>A0A8J2X341</accession>
<dbReference type="EMBL" id="CAKKNE010000006">
    <property type="protein sequence ID" value="CAH0378532.1"/>
    <property type="molecule type" value="Genomic_DNA"/>
</dbReference>
<organism evidence="2 3">
    <name type="scientific">Pelagomonas calceolata</name>
    <dbReference type="NCBI Taxonomy" id="35677"/>
    <lineage>
        <taxon>Eukaryota</taxon>
        <taxon>Sar</taxon>
        <taxon>Stramenopiles</taxon>
        <taxon>Ochrophyta</taxon>
        <taxon>Pelagophyceae</taxon>
        <taxon>Pelagomonadales</taxon>
        <taxon>Pelagomonadaceae</taxon>
        <taxon>Pelagomonas</taxon>
    </lineage>
</organism>
<gene>
    <name evidence="2" type="ORF">PECAL_6P01230</name>
</gene>
<evidence type="ECO:0000313" key="2">
    <source>
        <dbReference type="EMBL" id="CAH0378532.1"/>
    </source>
</evidence>
<reference evidence="2" key="1">
    <citation type="submission" date="2021-11" db="EMBL/GenBank/DDBJ databases">
        <authorList>
            <consortium name="Genoscope - CEA"/>
            <person name="William W."/>
        </authorList>
    </citation>
    <scope>NUCLEOTIDE SEQUENCE</scope>
</reference>
<keyword evidence="3" id="KW-1185">Reference proteome</keyword>